<dbReference type="PANTHER" id="PTHR22753">
    <property type="entry name" value="TRANSMEMBRANE PROTEIN 68"/>
    <property type="match status" value="1"/>
</dbReference>
<dbReference type="SMART" id="SM00563">
    <property type="entry name" value="PlsC"/>
    <property type="match status" value="1"/>
</dbReference>
<dbReference type="Proteomes" id="UP000465360">
    <property type="component" value="Unassembled WGS sequence"/>
</dbReference>
<dbReference type="SUPFAM" id="SSF69593">
    <property type="entry name" value="Glycerol-3-phosphate (1)-acyltransferase"/>
    <property type="match status" value="1"/>
</dbReference>
<dbReference type="GO" id="GO:0016020">
    <property type="term" value="C:membrane"/>
    <property type="evidence" value="ECO:0007669"/>
    <property type="project" value="TreeGrafter"/>
</dbReference>
<dbReference type="PANTHER" id="PTHR22753:SF14">
    <property type="entry name" value="MONOACYLGLYCEROL_DIACYLGLYCEROL O-ACYLTRANSFERASE"/>
    <property type="match status" value="1"/>
</dbReference>
<evidence type="ECO:0000313" key="3">
    <source>
        <dbReference type="Proteomes" id="UP000465360"/>
    </source>
</evidence>
<sequence length="297" mass="32992">MAFPIPSPRSKNLTNEPIDIDAVMNHPRRVQVLRGVLEKVHDGIAPLIDASRPYVRGLENLPSDGRFLLVGNHTQFVSSEVLLIPHYVRRAIGTRVRPLADRRFGQQPGFALDLMAAYGAVIGSPETARELMRHNETILVFPGGGREIPKFKGEEYQLNWRGRSGFARIAVENDYPIVPVGLVGGDDIYKSLVTRDSTVGRLLQEISTKLTGETDMAMPLMRGVGPTLIPRPQRMYLQFGEPIVTTKPKGTKAEKWVETVRNDTQQALETILADLLAIRADDPFRELNPLARNSAVA</sequence>
<name>A0A7I9YTM7_MYCBU</name>
<evidence type="ECO:0000259" key="1">
    <source>
        <dbReference type="SMART" id="SM00563"/>
    </source>
</evidence>
<accession>A0A7I9YTM7</accession>
<gene>
    <name evidence="2" type="ORF">MBOU_39440</name>
</gene>
<dbReference type="GO" id="GO:0016746">
    <property type="term" value="F:acyltransferase activity"/>
    <property type="evidence" value="ECO:0007669"/>
    <property type="project" value="InterPro"/>
</dbReference>
<proteinExistence type="predicted"/>
<dbReference type="AlphaFoldDB" id="A0A7I9YTM7"/>
<keyword evidence="3" id="KW-1185">Reference proteome</keyword>
<dbReference type="CDD" id="cd07987">
    <property type="entry name" value="LPLAT_MGAT-like"/>
    <property type="match status" value="1"/>
</dbReference>
<dbReference type="RefSeq" id="WP_163715652.1">
    <property type="nucleotide sequence ID" value="NZ_BLKZ01000001.1"/>
</dbReference>
<comment type="caution">
    <text evidence="2">The sequence shown here is derived from an EMBL/GenBank/DDBJ whole genome shotgun (WGS) entry which is preliminary data.</text>
</comment>
<feature type="domain" description="Phospholipid/glycerol acyltransferase" evidence="1">
    <location>
        <begin position="67"/>
        <end position="185"/>
    </location>
</feature>
<dbReference type="EMBL" id="BLKZ01000001">
    <property type="protein sequence ID" value="GFG91902.1"/>
    <property type="molecule type" value="Genomic_DNA"/>
</dbReference>
<dbReference type="Pfam" id="PF01553">
    <property type="entry name" value="Acyltransferase"/>
    <property type="match status" value="1"/>
</dbReference>
<protein>
    <submittedName>
        <fullName evidence="2">Membrane protein</fullName>
    </submittedName>
</protein>
<organism evidence="2 3">
    <name type="scientific">Mycobacterium bourgelatii</name>
    <dbReference type="NCBI Taxonomy" id="1273442"/>
    <lineage>
        <taxon>Bacteria</taxon>
        <taxon>Bacillati</taxon>
        <taxon>Actinomycetota</taxon>
        <taxon>Actinomycetes</taxon>
        <taxon>Mycobacteriales</taxon>
        <taxon>Mycobacteriaceae</taxon>
        <taxon>Mycobacterium</taxon>
    </lineage>
</organism>
<reference evidence="2 3" key="1">
    <citation type="journal article" date="2019" name="Emerg. Microbes Infect.">
        <title>Comprehensive subspecies identification of 175 nontuberculous mycobacteria species based on 7547 genomic profiles.</title>
        <authorList>
            <person name="Matsumoto Y."/>
            <person name="Kinjo T."/>
            <person name="Motooka D."/>
            <person name="Nabeya D."/>
            <person name="Jung N."/>
            <person name="Uechi K."/>
            <person name="Horii T."/>
            <person name="Iida T."/>
            <person name="Fujita J."/>
            <person name="Nakamura S."/>
        </authorList>
    </citation>
    <scope>NUCLEOTIDE SEQUENCE [LARGE SCALE GENOMIC DNA]</scope>
    <source>
        <strain evidence="2 3">JCM 30725</strain>
    </source>
</reference>
<evidence type="ECO:0000313" key="2">
    <source>
        <dbReference type="EMBL" id="GFG91902.1"/>
    </source>
</evidence>
<dbReference type="InterPro" id="IPR002123">
    <property type="entry name" value="Plipid/glycerol_acylTrfase"/>
</dbReference>